<proteinExistence type="predicted"/>
<keyword evidence="1" id="KW-1133">Transmembrane helix</keyword>
<dbReference type="Proteomes" id="UP000332933">
    <property type="component" value="Unassembled WGS sequence"/>
</dbReference>
<gene>
    <name evidence="3" type="primary">Aste57867_22765</name>
    <name evidence="2" type="ORF">As57867_022695</name>
    <name evidence="3" type="ORF">ASTE57867_22765</name>
</gene>
<keyword evidence="4" id="KW-1185">Reference proteome</keyword>
<reference evidence="3 4" key="1">
    <citation type="submission" date="2019-03" db="EMBL/GenBank/DDBJ databases">
        <authorList>
            <person name="Gaulin E."/>
            <person name="Dumas B."/>
        </authorList>
    </citation>
    <scope>NUCLEOTIDE SEQUENCE [LARGE SCALE GENOMIC DNA]</scope>
    <source>
        <strain evidence="3">CBS 568.67</strain>
    </source>
</reference>
<evidence type="ECO:0000313" key="3">
    <source>
        <dbReference type="EMBL" id="VFT99418.1"/>
    </source>
</evidence>
<evidence type="ECO:0000256" key="1">
    <source>
        <dbReference type="SAM" id="Phobius"/>
    </source>
</evidence>
<sequence length="186" mass="20296">MPRGYCIERLSDGDVQVVVKVVSPLWAIAIQLLVPFIFIIVGFYVLATNHSGVALVIGIVFPCAGLSVLLIGVRMLRAYRRGCMATYTINDSTWTVHMLSLVPWNGLVLHSTYLLSRMGPFEGLTQTTTTTTTDSNGHQSTSSATVHYATFSYDGAQVKSFGSACYSEVVSFVADVLPFLPPHMRV</sequence>
<dbReference type="EMBL" id="CAADRA010007212">
    <property type="protein sequence ID" value="VFT99418.1"/>
    <property type="molecule type" value="Genomic_DNA"/>
</dbReference>
<keyword evidence="1" id="KW-0812">Transmembrane</keyword>
<reference evidence="2" key="2">
    <citation type="submission" date="2019-06" db="EMBL/GenBank/DDBJ databases">
        <title>Genomics analysis of Aphanomyces spp. identifies a new class of oomycete effector associated with host adaptation.</title>
        <authorList>
            <person name="Gaulin E."/>
        </authorList>
    </citation>
    <scope>NUCLEOTIDE SEQUENCE</scope>
    <source>
        <strain evidence="2">CBS 578.67</strain>
    </source>
</reference>
<feature type="transmembrane region" description="Helical" evidence="1">
    <location>
        <begin position="21"/>
        <end position="47"/>
    </location>
</feature>
<protein>
    <submittedName>
        <fullName evidence="3">Aste57867_22765 protein</fullName>
    </submittedName>
</protein>
<dbReference type="AlphaFoldDB" id="A0A485LKV8"/>
<dbReference type="EMBL" id="VJMH01007186">
    <property type="protein sequence ID" value="KAF0685320.1"/>
    <property type="molecule type" value="Genomic_DNA"/>
</dbReference>
<keyword evidence="1" id="KW-0472">Membrane</keyword>
<feature type="transmembrane region" description="Helical" evidence="1">
    <location>
        <begin position="53"/>
        <end position="73"/>
    </location>
</feature>
<accession>A0A485LKV8</accession>
<evidence type="ECO:0000313" key="2">
    <source>
        <dbReference type="EMBL" id="KAF0685320.1"/>
    </source>
</evidence>
<organism evidence="3 4">
    <name type="scientific">Aphanomyces stellatus</name>
    <dbReference type="NCBI Taxonomy" id="120398"/>
    <lineage>
        <taxon>Eukaryota</taxon>
        <taxon>Sar</taxon>
        <taxon>Stramenopiles</taxon>
        <taxon>Oomycota</taxon>
        <taxon>Saprolegniomycetes</taxon>
        <taxon>Saprolegniales</taxon>
        <taxon>Verrucalvaceae</taxon>
        <taxon>Aphanomyces</taxon>
    </lineage>
</organism>
<evidence type="ECO:0000313" key="4">
    <source>
        <dbReference type="Proteomes" id="UP000332933"/>
    </source>
</evidence>
<name>A0A485LKV8_9STRA</name>